<evidence type="ECO:0000256" key="8">
    <source>
        <dbReference type="ARBA" id="ARBA00025193"/>
    </source>
</evidence>
<comment type="subunit">
    <text evidence="9">Part of the SNAPc complex composed of 5 subunits: SNAPC1, SNAPC2, SNAPC3, SNAPC4 and SNAPC5. SNAPC3 interacts with SNAPC1.</text>
</comment>
<accession>A0A8S1HJE2</accession>
<dbReference type="GO" id="GO:0019185">
    <property type="term" value="C:snRNA-activating protein complex"/>
    <property type="evidence" value="ECO:0007669"/>
    <property type="project" value="TreeGrafter"/>
</dbReference>
<keyword evidence="7" id="KW-0539">Nucleus</keyword>
<evidence type="ECO:0000313" key="11">
    <source>
        <dbReference type="EMBL" id="CAD6196103.1"/>
    </source>
</evidence>
<dbReference type="GO" id="GO:0005634">
    <property type="term" value="C:nucleus"/>
    <property type="evidence" value="ECO:0007669"/>
    <property type="project" value="UniProtKB-SubCell"/>
</dbReference>
<dbReference type="PANTHER" id="PTHR13421:SF16">
    <property type="entry name" value="SNRNA-ACTIVATING PROTEIN COMPLEX SUBUNIT 3"/>
    <property type="match status" value="1"/>
</dbReference>
<name>A0A8S1HJE2_9PELO</name>
<evidence type="ECO:0000256" key="7">
    <source>
        <dbReference type="ARBA" id="ARBA00023242"/>
    </source>
</evidence>
<sequence>MSMDHLLRAEEQKFVSPVVFFDRFQVTAARCSELLTDLMSRETVEETLASTSGLDFVTAEYLVSSIDVSDLRSAESVAVLTEDVDCHGLSSQRILKSENSRRKNPQYKSIALRALKYDHIKDGVLARKSPYKKDKPGQMKKETEDGVMKEEMDSFDMMDSANNELIKLETEDLSYNEEKLVKLEPDEPLNVGEPLIPDEFHIPWLDNDIVVSVSVFFGYSRELAYHELRLGRLLKVTDRIELCGSNTLLDLKESFSCPVDYAFMEDFSEKVPTVEDFSKNKFPSSFFFIHDTFYLDMESPNSEDISLPIREWMSSRGVFGPTKIALMRDTRMDQIIARLGQPYVYMHQGICEHIVCFNDIVLRDVFYKNCELPRRLVERNFRRIACGCCKCDSAKWTVMNHHLLPSPNMFLCEQCYQEFCFEAESGKKTSEFVAVPYCDRKEVGESGRFITTRRF</sequence>
<evidence type="ECO:0000313" key="12">
    <source>
        <dbReference type="Proteomes" id="UP000835052"/>
    </source>
</evidence>
<comment type="function">
    <text evidence="8">Part of the SNAPc complex required for the transcription of both RNA polymerase II and III small-nuclear RNA genes. Binds to the proximal sequence element (PSE), a non-TATA-box basal promoter element common to these 2 types of genes. Recruits TBP and BRF2 to the U6 snRNA TATA box.</text>
</comment>
<dbReference type="GO" id="GO:0042796">
    <property type="term" value="P:snRNA transcription by RNA polymerase III"/>
    <property type="evidence" value="ECO:0007669"/>
    <property type="project" value="TreeGrafter"/>
</dbReference>
<dbReference type="Proteomes" id="UP000835052">
    <property type="component" value="Unassembled WGS sequence"/>
</dbReference>
<dbReference type="InterPro" id="IPR022042">
    <property type="entry name" value="snRNA-activating_su3"/>
</dbReference>
<evidence type="ECO:0000256" key="6">
    <source>
        <dbReference type="ARBA" id="ARBA00023163"/>
    </source>
</evidence>
<comment type="caution">
    <text evidence="11">The sequence shown here is derived from an EMBL/GenBank/DDBJ whole genome shotgun (WGS) entry which is preliminary data.</text>
</comment>
<dbReference type="OrthoDB" id="46583at2759"/>
<reference evidence="11" key="1">
    <citation type="submission" date="2020-10" db="EMBL/GenBank/DDBJ databases">
        <authorList>
            <person name="Kikuchi T."/>
        </authorList>
    </citation>
    <scope>NUCLEOTIDE SEQUENCE</scope>
    <source>
        <strain evidence="11">NKZ352</strain>
    </source>
</reference>
<dbReference type="AlphaFoldDB" id="A0A8S1HJE2"/>
<keyword evidence="5" id="KW-0238">DNA-binding</keyword>
<keyword evidence="4" id="KW-0805">Transcription regulation</keyword>
<dbReference type="PANTHER" id="PTHR13421">
    <property type="entry name" value="SNRNA-ACTIVATING PROTEIN COMPLEX SUBUNIT 3"/>
    <property type="match status" value="1"/>
</dbReference>
<dbReference type="GO" id="GO:0001046">
    <property type="term" value="F:core promoter sequence-specific DNA binding"/>
    <property type="evidence" value="ECO:0007669"/>
    <property type="project" value="TreeGrafter"/>
</dbReference>
<evidence type="ECO:0000256" key="3">
    <source>
        <dbReference type="ARBA" id="ARBA00013634"/>
    </source>
</evidence>
<evidence type="ECO:0000256" key="2">
    <source>
        <dbReference type="ARBA" id="ARBA00010410"/>
    </source>
</evidence>
<dbReference type="GO" id="GO:0042795">
    <property type="term" value="P:snRNA transcription by RNA polymerase II"/>
    <property type="evidence" value="ECO:0007669"/>
    <property type="project" value="TreeGrafter"/>
</dbReference>
<comment type="subcellular location">
    <subcellularLocation>
        <location evidence="1">Nucleus</location>
    </subcellularLocation>
</comment>
<dbReference type="EMBL" id="CAJGYM010000066">
    <property type="protein sequence ID" value="CAD6196103.1"/>
    <property type="molecule type" value="Genomic_DNA"/>
</dbReference>
<protein>
    <recommendedName>
        <fullName evidence="3">snRNA-activating protein complex subunit 3</fullName>
    </recommendedName>
    <alternativeName>
        <fullName evidence="10">Small nuclear RNA-activating complex polypeptide 3</fullName>
    </alternativeName>
</protein>
<evidence type="ECO:0000256" key="9">
    <source>
        <dbReference type="ARBA" id="ARBA00025958"/>
    </source>
</evidence>
<gene>
    <name evidence="11" type="ORF">CAUJ_LOCUS12018</name>
</gene>
<dbReference type="GO" id="GO:0001006">
    <property type="term" value="F:RNA polymerase III type 3 promoter sequence-specific DNA binding"/>
    <property type="evidence" value="ECO:0007669"/>
    <property type="project" value="TreeGrafter"/>
</dbReference>
<evidence type="ECO:0000256" key="4">
    <source>
        <dbReference type="ARBA" id="ARBA00023015"/>
    </source>
</evidence>
<evidence type="ECO:0000256" key="5">
    <source>
        <dbReference type="ARBA" id="ARBA00023125"/>
    </source>
</evidence>
<proteinExistence type="inferred from homology"/>
<evidence type="ECO:0000256" key="10">
    <source>
        <dbReference type="ARBA" id="ARBA00029606"/>
    </source>
</evidence>
<dbReference type="GO" id="GO:0000978">
    <property type="term" value="F:RNA polymerase II cis-regulatory region sequence-specific DNA binding"/>
    <property type="evidence" value="ECO:0007669"/>
    <property type="project" value="TreeGrafter"/>
</dbReference>
<organism evidence="11 12">
    <name type="scientific">Caenorhabditis auriculariae</name>
    <dbReference type="NCBI Taxonomy" id="2777116"/>
    <lineage>
        <taxon>Eukaryota</taxon>
        <taxon>Metazoa</taxon>
        <taxon>Ecdysozoa</taxon>
        <taxon>Nematoda</taxon>
        <taxon>Chromadorea</taxon>
        <taxon>Rhabditida</taxon>
        <taxon>Rhabditina</taxon>
        <taxon>Rhabditomorpha</taxon>
        <taxon>Rhabditoidea</taxon>
        <taxon>Rhabditidae</taxon>
        <taxon>Peloderinae</taxon>
        <taxon>Caenorhabditis</taxon>
    </lineage>
</organism>
<comment type="similarity">
    <text evidence="2">Belongs to the SNAPC3/SRD2 family.</text>
</comment>
<evidence type="ECO:0000256" key="1">
    <source>
        <dbReference type="ARBA" id="ARBA00004123"/>
    </source>
</evidence>
<dbReference type="Pfam" id="PF12251">
    <property type="entry name" value="SNAPC3"/>
    <property type="match status" value="1"/>
</dbReference>
<keyword evidence="12" id="KW-1185">Reference proteome</keyword>
<dbReference type="GO" id="GO:0003681">
    <property type="term" value="F:bent DNA binding"/>
    <property type="evidence" value="ECO:0007669"/>
    <property type="project" value="TreeGrafter"/>
</dbReference>
<keyword evidence="6" id="KW-0804">Transcription</keyword>